<dbReference type="Pfam" id="PF00005">
    <property type="entry name" value="ABC_tran"/>
    <property type="match status" value="1"/>
</dbReference>
<reference evidence="2 3" key="1">
    <citation type="submission" date="2016-12" db="EMBL/GenBank/DDBJ databases">
        <title>The new phylogeny of genus Mycobacterium.</title>
        <authorList>
            <person name="Tortoli E."/>
            <person name="Trovato A."/>
            <person name="Cirillo D.M."/>
        </authorList>
    </citation>
    <scope>NUCLEOTIDE SEQUENCE [LARGE SCALE GENOMIC DNA]</scope>
    <source>
        <strain evidence="2 3">DSM 44223</strain>
    </source>
</reference>
<gene>
    <name evidence="2" type="ORF">BST42_02065</name>
</gene>
<organism evidence="2 3">
    <name type="scientific">Mycolicibacterium rhodesiae</name>
    <name type="common">Mycobacterium rhodesiae</name>
    <dbReference type="NCBI Taxonomy" id="36814"/>
    <lineage>
        <taxon>Bacteria</taxon>
        <taxon>Bacillati</taxon>
        <taxon>Actinomycetota</taxon>
        <taxon>Actinomycetes</taxon>
        <taxon>Mycobacteriales</taxon>
        <taxon>Mycobacteriaceae</taxon>
        <taxon>Mycolicibacterium</taxon>
    </lineage>
</organism>
<dbReference type="EMBL" id="MVIH01000001">
    <property type="protein sequence ID" value="ORB57211.1"/>
    <property type="molecule type" value="Genomic_DNA"/>
</dbReference>
<sequence>MCGHARRGRCAVLPEVSDSPSDDSGPPAVVARGIRVRGPWGPVYGPVDLEVPARGVNVLVCPAGSGRTALLMTIAGRMAPQSGELTVFGDHDVRSIFARSALAGIDELDTVPESVTVRDLITEQLRWDAPWFRLVRRADMAALTAVCGPVFGPHPLPPLDEYFEELSELDRLLLRIALANTKRPPLLVVGNLDFVTRDLNRDLLIERLIDLGREQTIVTATVNGVAGHNVRSQIPVANADRAELSESQKGTG</sequence>
<comment type="caution">
    <text evidence="2">The sequence shown here is derived from an EMBL/GenBank/DDBJ whole genome shotgun (WGS) entry which is preliminary data.</text>
</comment>
<dbReference type="InterPro" id="IPR003439">
    <property type="entry name" value="ABC_transporter-like_ATP-bd"/>
</dbReference>
<dbReference type="InterPro" id="IPR027417">
    <property type="entry name" value="P-loop_NTPase"/>
</dbReference>
<accession>A0A1X0J5F6</accession>
<keyword evidence="3" id="KW-1185">Reference proteome</keyword>
<dbReference type="AlphaFoldDB" id="A0A1X0J5F6"/>
<dbReference type="Proteomes" id="UP000192534">
    <property type="component" value="Unassembled WGS sequence"/>
</dbReference>
<name>A0A1X0J5F6_MYCRH</name>
<feature type="domain" description="ABC transporter" evidence="1">
    <location>
        <begin position="46"/>
        <end position="187"/>
    </location>
</feature>
<dbReference type="SUPFAM" id="SSF52540">
    <property type="entry name" value="P-loop containing nucleoside triphosphate hydrolases"/>
    <property type="match status" value="1"/>
</dbReference>
<dbReference type="GO" id="GO:0005524">
    <property type="term" value="F:ATP binding"/>
    <property type="evidence" value="ECO:0007669"/>
    <property type="project" value="InterPro"/>
</dbReference>
<proteinExistence type="predicted"/>
<evidence type="ECO:0000313" key="2">
    <source>
        <dbReference type="EMBL" id="ORB57211.1"/>
    </source>
</evidence>
<dbReference type="GO" id="GO:0016887">
    <property type="term" value="F:ATP hydrolysis activity"/>
    <property type="evidence" value="ECO:0007669"/>
    <property type="project" value="InterPro"/>
</dbReference>
<evidence type="ECO:0000313" key="3">
    <source>
        <dbReference type="Proteomes" id="UP000192534"/>
    </source>
</evidence>
<evidence type="ECO:0000259" key="1">
    <source>
        <dbReference type="Pfam" id="PF00005"/>
    </source>
</evidence>
<protein>
    <recommendedName>
        <fullName evidence="1">ABC transporter domain-containing protein</fullName>
    </recommendedName>
</protein>
<dbReference type="Gene3D" id="3.40.50.300">
    <property type="entry name" value="P-loop containing nucleotide triphosphate hydrolases"/>
    <property type="match status" value="1"/>
</dbReference>